<feature type="transmembrane region" description="Helical" evidence="4">
    <location>
        <begin position="101"/>
        <end position="122"/>
    </location>
</feature>
<keyword evidence="7" id="KW-1185">Reference proteome</keyword>
<dbReference type="InterPro" id="IPR016047">
    <property type="entry name" value="M23ase_b-sheet_dom"/>
</dbReference>
<dbReference type="SUPFAM" id="SSF53187">
    <property type="entry name" value="Zn-dependent exopeptidases"/>
    <property type="match status" value="1"/>
</dbReference>
<dbReference type="GO" id="GO:0008745">
    <property type="term" value="F:N-acetylmuramoyl-L-alanine amidase activity"/>
    <property type="evidence" value="ECO:0007669"/>
    <property type="project" value="UniProtKB-EC"/>
</dbReference>
<evidence type="ECO:0000256" key="2">
    <source>
        <dbReference type="ARBA" id="ARBA00011901"/>
    </source>
</evidence>
<feature type="domain" description="MurNAc-LAA" evidence="5">
    <location>
        <begin position="532"/>
        <end position="644"/>
    </location>
</feature>
<dbReference type="Gene3D" id="2.70.70.10">
    <property type="entry name" value="Glucose Permease (Domain IIA)"/>
    <property type="match status" value="1"/>
</dbReference>
<dbReference type="Pfam" id="PF05569">
    <property type="entry name" value="Peptidase_M56"/>
    <property type="match status" value="1"/>
</dbReference>
<evidence type="ECO:0000256" key="4">
    <source>
        <dbReference type="SAM" id="Phobius"/>
    </source>
</evidence>
<dbReference type="AlphaFoldDB" id="A0A937A9D0"/>
<dbReference type="Proteomes" id="UP000642920">
    <property type="component" value="Unassembled WGS sequence"/>
</dbReference>
<accession>A0A937A9D0</accession>
<dbReference type="GO" id="GO:0009253">
    <property type="term" value="P:peptidoglycan catabolic process"/>
    <property type="evidence" value="ECO:0007669"/>
    <property type="project" value="InterPro"/>
</dbReference>
<dbReference type="EMBL" id="JAERQG010000003">
    <property type="protein sequence ID" value="MBL0766222.1"/>
    <property type="molecule type" value="Genomic_DNA"/>
</dbReference>
<dbReference type="SMART" id="SM00646">
    <property type="entry name" value="Ami_3"/>
    <property type="match status" value="1"/>
</dbReference>
<dbReference type="PANTHER" id="PTHR30404:SF0">
    <property type="entry name" value="N-ACETYLMURAMOYL-L-ALANINE AMIDASE AMIC"/>
    <property type="match status" value="1"/>
</dbReference>
<dbReference type="Pfam" id="PF01551">
    <property type="entry name" value="Peptidase_M23"/>
    <property type="match status" value="1"/>
</dbReference>
<dbReference type="GO" id="GO:0030288">
    <property type="term" value="C:outer membrane-bounded periplasmic space"/>
    <property type="evidence" value="ECO:0007669"/>
    <property type="project" value="TreeGrafter"/>
</dbReference>
<feature type="transmembrane region" description="Helical" evidence="4">
    <location>
        <begin position="188"/>
        <end position="206"/>
    </location>
</feature>
<dbReference type="InterPro" id="IPR002508">
    <property type="entry name" value="MurNAc-LAA_cat"/>
</dbReference>
<comment type="caution">
    <text evidence="6">The sequence shown here is derived from an EMBL/GenBank/DDBJ whole genome shotgun (WGS) entry which is preliminary data.</text>
</comment>
<feature type="transmembrane region" description="Helical" evidence="4">
    <location>
        <begin position="236"/>
        <end position="252"/>
    </location>
</feature>
<sequence>MNELLIYLIKVIGIQGLAFLLYKFFLHKSGRHALNRIFVLTVLLFSFTVPLISLPNLSEQIQILPHEKAEYFFTEIESTFEAKHLIPITTKSEKSISLVSFLFWVIPIISLVLVTKLLMNYYQILRIKKKSITVHESWYFLHKSPYKVPFSFFKDVYIPSNLFKAEAFQQILTHECAHVKKYHSVDRLIMEVLITLLWFNPFLYLFRKLLIELHEFQADAYVLEKEVDTVDYMETLYHQSSGSLSVAIVNHFNFLTLKNRIKMMNANKKTSLWVYSFSLPVLLLLTVFFSHNEKIEALEILNPDMEALLTDETVSDNYIPSILPLRNTEKVKLTSAFGPRIHPKLKVQKHHQGVDFRTPVGNAVLATANGEVIEAAKIGDYGLKVIIDHNGTYQTAFAHLSQIKVKKGDKVNRGEVIALSGNSGASFGPHLHYEVIDANQGHVDPLPFIHDFAFKSELVQEANKNSDTKKRKLKVVIDPGHGGRDAGTHSSGQDEKDIVLDVAQELAILFENSKEVDIVLTRKADEMKSLAERIAMSEDADMFISLHVERHEDKMEDMLVPIYNDLGEFEAASKRFAQLLTEEFNGVGKNIRPAYSSGYYVLKNAKCPPVLFNIGYVSNADSDLYLNSKDGKKEIAQEIADAILRLNP</sequence>
<evidence type="ECO:0000313" key="6">
    <source>
        <dbReference type="EMBL" id="MBL0766222.1"/>
    </source>
</evidence>
<dbReference type="CDD" id="cd07341">
    <property type="entry name" value="M56_BlaR1_MecR1_like"/>
    <property type="match status" value="1"/>
</dbReference>
<dbReference type="InterPro" id="IPR011055">
    <property type="entry name" value="Dup_hybrid_motif"/>
</dbReference>
<keyword evidence="4" id="KW-0472">Membrane</keyword>
<dbReference type="CDD" id="cd12797">
    <property type="entry name" value="M23_peptidase"/>
    <property type="match status" value="1"/>
</dbReference>
<dbReference type="CDD" id="cd02696">
    <property type="entry name" value="MurNAc-LAA"/>
    <property type="match status" value="1"/>
</dbReference>
<evidence type="ECO:0000256" key="1">
    <source>
        <dbReference type="ARBA" id="ARBA00001561"/>
    </source>
</evidence>
<name>A0A937A9D0_9BACT</name>
<dbReference type="Pfam" id="PF01520">
    <property type="entry name" value="Amidase_3"/>
    <property type="match status" value="1"/>
</dbReference>
<keyword evidence="4" id="KW-1133">Transmembrane helix</keyword>
<proteinExistence type="predicted"/>
<evidence type="ECO:0000313" key="7">
    <source>
        <dbReference type="Proteomes" id="UP000642920"/>
    </source>
</evidence>
<protein>
    <recommendedName>
        <fullName evidence="2">N-acetylmuramoyl-L-alanine amidase</fullName>
        <ecNumber evidence="2">3.5.1.28</ecNumber>
    </recommendedName>
</protein>
<keyword evidence="3" id="KW-0378">Hydrolase</keyword>
<dbReference type="InterPro" id="IPR050695">
    <property type="entry name" value="N-acetylmuramoyl_amidase_3"/>
</dbReference>
<organism evidence="6 7">
    <name type="scientific">Marivirga atlantica</name>
    <dbReference type="NCBI Taxonomy" id="1548457"/>
    <lineage>
        <taxon>Bacteria</taxon>
        <taxon>Pseudomonadati</taxon>
        <taxon>Bacteroidota</taxon>
        <taxon>Cytophagia</taxon>
        <taxon>Cytophagales</taxon>
        <taxon>Marivirgaceae</taxon>
        <taxon>Marivirga</taxon>
    </lineage>
</organism>
<dbReference type="InterPro" id="IPR008756">
    <property type="entry name" value="Peptidase_M56"/>
</dbReference>
<keyword evidence="4" id="KW-0812">Transmembrane</keyword>
<reference evidence="6" key="1">
    <citation type="submission" date="2021-01" db="EMBL/GenBank/DDBJ databases">
        <title>Marivirga sp. nov., isolated from intertidal surface sediments.</title>
        <authorList>
            <person name="Zhang M."/>
        </authorList>
    </citation>
    <scope>NUCLEOTIDE SEQUENCE</scope>
    <source>
        <strain evidence="6">SM1354</strain>
    </source>
</reference>
<dbReference type="RefSeq" id="WP_201922306.1">
    <property type="nucleotide sequence ID" value="NZ_JAERQG010000003.1"/>
</dbReference>
<evidence type="ECO:0000259" key="5">
    <source>
        <dbReference type="SMART" id="SM00646"/>
    </source>
</evidence>
<dbReference type="EC" id="3.5.1.28" evidence="2"/>
<feature type="transmembrane region" description="Helical" evidence="4">
    <location>
        <begin position="6"/>
        <end position="25"/>
    </location>
</feature>
<dbReference type="SUPFAM" id="SSF51261">
    <property type="entry name" value="Duplicated hybrid motif"/>
    <property type="match status" value="1"/>
</dbReference>
<feature type="transmembrane region" description="Helical" evidence="4">
    <location>
        <begin position="272"/>
        <end position="291"/>
    </location>
</feature>
<comment type="catalytic activity">
    <reaction evidence="1">
        <text>Hydrolyzes the link between N-acetylmuramoyl residues and L-amino acid residues in certain cell-wall glycopeptides.</text>
        <dbReference type="EC" id="3.5.1.28"/>
    </reaction>
</comment>
<feature type="transmembrane region" description="Helical" evidence="4">
    <location>
        <begin position="37"/>
        <end position="57"/>
    </location>
</feature>
<dbReference type="PANTHER" id="PTHR30404">
    <property type="entry name" value="N-ACETYLMURAMOYL-L-ALANINE AMIDASE"/>
    <property type="match status" value="1"/>
</dbReference>
<evidence type="ECO:0000256" key="3">
    <source>
        <dbReference type="ARBA" id="ARBA00022801"/>
    </source>
</evidence>
<gene>
    <name evidence="6" type="ORF">JKP34_13225</name>
</gene>
<dbReference type="Gene3D" id="3.40.630.40">
    <property type="entry name" value="Zn-dependent exopeptidases"/>
    <property type="match status" value="1"/>
</dbReference>